<dbReference type="Pfam" id="PF07995">
    <property type="entry name" value="GSDH"/>
    <property type="match status" value="1"/>
</dbReference>
<dbReference type="PANTHER" id="PTHR19328">
    <property type="entry name" value="HEDGEHOG-INTERACTING PROTEIN"/>
    <property type="match status" value="1"/>
</dbReference>
<dbReference type="EMBL" id="JAATEJ010000012">
    <property type="protein sequence ID" value="NJP45133.1"/>
    <property type="molecule type" value="Genomic_DNA"/>
</dbReference>
<dbReference type="PANTHER" id="PTHR19328:SF13">
    <property type="entry name" value="HIPL1 PROTEIN"/>
    <property type="match status" value="1"/>
</dbReference>
<feature type="region of interest" description="Disordered" evidence="1">
    <location>
        <begin position="34"/>
        <end position="74"/>
    </location>
</feature>
<evidence type="ECO:0000313" key="4">
    <source>
        <dbReference type="Proteomes" id="UP000734511"/>
    </source>
</evidence>
<keyword evidence="4" id="KW-1185">Reference proteome</keyword>
<dbReference type="Gene3D" id="2.120.10.30">
    <property type="entry name" value="TolB, C-terminal domain"/>
    <property type="match status" value="1"/>
</dbReference>
<comment type="caution">
    <text evidence="3">The sequence shown here is derived from an EMBL/GenBank/DDBJ whole genome shotgun (WGS) entry which is preliminary data.</text>
</comment>
<evidence type="ECO:0000259" key="2">
    <source>
        <dbReference type="Pfam" id="PF07995"/>
    </source>
</evidence>
<accession>A0ABX0ZU35</accession>
<dbReference type="InterPro" id="IPR011042">
    <property type="entry name" value="6-blade_b-propeller_TolB-like"/>
</dbReference>
<feature type="compositionally biased region" description="Low complexity" evidence="1">
    <location>
        <begin position="104"/>
        <end position="137"/>
    </location>
</feature>
<name>A0ABX0ZU35_9ACTN</name>
<reference evidence="3 4" key="1">
    <citation type="submission" date="2020-03" db="EMBL/GenBank/DDBJ databases">
        <title>WGS of actinomycetes isolated from Thailand.</title>
        <authorList>
            <person name="Thawai C."/>
        </authorList>
    </citation>
    <scope>NUCLEOTIDE SEQUENCE [LARGE SCALE GENOMIC DNA]</scope>
    <source>
        <strain evidence="3 4">PRB2-1</strain>
    </source>
</reference>
<dbReference type="InterPro" id="IPR012938">
    <property type="entry name" value="Glc/Sorbosone_DH"/>
</dbReference>
<evidence type="ECO:0000313" key="3">
    <source>
        <dbReference type="EMBL" id="NJP45133.1"/>
    </source>
</evidence>
<feature type="domain" description="Glucose/Sorbosone dehydrogenase" evidence="2">
    <location>
        <begin position="153"/>
        <end position="455"/>
    </location>
</feature>
<dbReference type="InterPro" id="IPR011041">
    <property type="entry name" value="Quinoprot_gluc/sorb_DH_b-prop"/>
</dbReference>
<feature type="compositionally biased region" description="Basic and acidic residues" evidence="1">
    <location>
        <begin position="35"/>
        <end position="64"/>
    </location>
</feature>
<feature type="region of interest" description="Disordered" evidence="1">
    <location>
        <begin position="95"/>
        <end position="137"/>
    </location>
</feature>
<dbReference type="SUPFAM" id="SSF50952">
    <property type="entry name" value="Soluble quinoprotein glucose dehydrogenase"/>
    <property type="match status" value="1"/>
</dbReference>
<organism evidence="3 4">
    <name type="scientific">Actinacidiphila epipremni</name>
    <dbReference type="NCBI Taxonomy" id="2053013"/>
    <lineage>
        <taxon>Bacteria</taxon>
        <taxon>Bacillati</taxon>
        <taxon>Actinomycetota</taxon>
        <taxon>Actinomycetes</taxon>
        <taxon>Kitasatosporales</taxon>
        <taxon>Streptomycetaceae</taxon>
        <taxon>Actinacidiphila</taxon>
    </lineage>
</organism>
<protein>
    <submittedName>
        <fullName evidence="3">PQQ-dependent sugar dehydrogenase</fullName>
    </submittedName>
</protein>
<sequence>MLRRLGHGLVGPAGRWVAVFCGRGGWGCAWVGPGKWHDRRGGPGRRGADLDEGRTVGTGRRERTQSGARGQARARRVVRAAAGAAVAAVLAAGCSDGPPLRADSPTPSHTSGAPAAPPATTGPASPGGTPSAAASAAPATGTAKVDATVASKLDSPWGMVQLADGTLLVGSRDTGRIVLVDPQKGTTTPVGTVPGVAHTQGGEAGLLGLALSPDFGTDHLLYAYFSTDSDNRIARMLYDPTRSPGDRLGAPDTILRGIPTGALHNGGRIAFGPDGMLYAGTGETGNRGLAQDMSSLGGKILRMTPDGQAPPDNPTPGSLVYSPGHRNVQGLAWDGQGRLWASEFGQDTWDELNLIEPGKNYGWPVVEGVAHRAPYVDPVVQWHTDEASPSGIAYAAGCIWMASLKGERLWRIPLDGTKAAAAPQAFFPKTYGRLRTVIAADDHTLLLTTSNTDGRGTPTSQDDRILRVTVT</sequence>
<gene>
    <name evidence="3" type="ORF">HCN08_17265</name>
</gene>
<proteinExistence type="predicted"/>
<evidence type="ECO:0000256" key="1">
    <source>
        <dbReference type="SAM" id="MobiDB-lite"/>
    </source>
</evidence>
<dbReference type="Proteomes" id="UP000734511">
    <property type="component" value="Unassembled WGS sequence"/>
</dbReference>